<evidence type="ECO:0000313" key="1">
    <source>
        <dbReference type="EMBL" id="EJW92433.1"/>
    </source>
</evidence>
<comment type="caution">
    <text evidence="1">The sequence shown here is derived from an EMBL/GenBank/DDBJ whole genome shotgun (WGS) entry which is preliminary data.</text>
</comment>
<proteinExistence type="predicted"/>
<reference evidence="1" key="1">
    <citation type="journal article" date="2012" name="PLoS ONE">
        <title>Gene sets for utilization of primary and secondary nutrition supplies in the distal gut of endangered iberian lynx.</title>
        <authorList>
            <person name="Alcaide M."/>
            <person name="Messina E."/>
            <person name="Richter M."/>
            <person name="Bargiela R."/>
            <person name="Peplies J."/>
            <person name="Huws S.A."/>
            <person name="Newbold C.J."/>
            <person name="Golyshin P.N."/>
            <person name="Simon M.A."/>
            <person name="Lopez G."/>
            <person name="Yakimov M.M."/>
            <person name="Ferrer M."/>
        </authorList>
    </citation>
    <scope>NUCLEOTIDE SEQUENCE</scope>
</reference>
<accession>J9FDE0</accession>
<organism evidence="1">
    <name type="scientific">gut metagenome</name>
    <dbReference type="NCBI Taxonomy" id="749906"/>
    <lineage>
        <taxon>unclassified sequences</taxon>
        <taxon>metagenomes</taxon>
        <taxon>organismal metagenomes</taxon>
    </lineage>
</organism>
<dbReference type="EMBL" id="AMCI01007546">
    <property type="protein sequence ID" value="EJW92433.1"/>
    <property type="molecule type" value="Genomic_DNA"/>
</dbReference>
<name>J9FDE0_9ZZZZ</name>
<sequence>MPLRKLIPTKTSTAAAIAVKANLTSFVKYFIIKLYFRFDN</sequence>
<protein>
    <submittedName>
        <fullName evidence="1">Uncharacterized protein</fullName>
    </submittedName>
</protein>
<dbReference type="AlphaFoldDB" id="J9FDE0"/>
<gene>
    <name evidence="1" type="ORF">EVA_19462</name>
</gene>